<feature type="compositionally biased region" description="Polar residues" evidence="5">
    <location>
        <begin position="65"/>
        <end position="76"/>
    </location>
</feature>
<feature type="compositionally biased region" description="Low complexity" evidence="5">
    <location>
        <begin position="111"/>
        <end position="123"/>
    </location>
</feature>
<dbReference type="InterPro" id="IPR021740">
    <property type="entry name" value="Velvet"/>
</dbReference>
<evidence type="ECO:0000256" key="1">
    <source>
        <dbReference type="ARBA" id="ARBA00004123"/>
    </source>
</evidence>
<accession>A0A316U8T9</accession>
<comment type="subcellular location">
    <subcellularLocation>
        <location evidence="1">Nucleus</location>
    </subcellularLocation>
</comment>
<reference evidence="7 8" key="1">
    <citation type="journal article" date="2018" name="Mol. Biol. Evol.">
        <title>Broad Genomic Sampling Reveals a Smut Pathogenic Ancestry of the Fungal Clade Ustilaginomycotina.</title>
        <authorList>
            <person name="Kijpornyongpan T."/>
            <person name="Mondo S.J."/>
            <person name="Barry K."/>
            <person name="Sandor L."/>
            <person name="Lee J."/>
            <person name="Lipzen A."/>
            <person name="Pangilinan J."/>
            <person name="LaButti K."/>
            <person name="Hainaut M."/>
            <person name="Henrissat B."/>
            <person name="Grigoriev I.V."/>
            <person name="Spatafora J.W."/>
            <person name="Aime M.C."/>
        </authorList>
    </citation>
    <scope>NUCLEOTIDE SEQUENCE [LARGE SCALE GENOMIC DNA]</scope>
    <source>
        <strain evidence="7 8">MCA 4718</strain>
    </source>
</reference>
<feature type="region of interest" description="Disordered" evidence="5">
    <location>
        <begin position="545"/>
        <end position="565"/>
    </location>
</feature>
<evidence type="ECO:0000256" key="5">
    <source>
        <dbReference type="SAM" id="MobiDB-lite"/>
    </source>
</evidence>
<dbReference type="GeneID" id="37015967"/>
<sequence length="661" mass="68103">MSGFPHNILHSQEDAPPRLAPIAQRGGPSSEGAGVTNPSSTSEAAPPGYSDVTVASPSREDYAASQFQYRPSSSSGDLAYRRDSGGSSAGSRPSTTASLNPTMQQLSTAERLPLSTTLPPLRSVMGIGRPASASESAGSPIAAANTLLTTSAWEQNRPRAASASSFTAGGSHRGTYLSGRYDRSILGRSALPDRYPAIGSAGAGTSSSLSSNPTLTWSGSLRSSRAGPTSRARSHSRPEPYVVPSGAAAMAGNSLAGPHRGHPSVLVSATPSSQVRAQTGLPGSSASSRGTGSSATPSLNLPPGETISLDGFSKEQDGRRFKLVVVQSPSRARMCGFGDKDRRPLSPTLIVKLVITDVETGKEVPPTDVDTSAFFLAADLVHPEELKASPRNLLIHQHAANVSTEMLQQSAGGSGTPSSSSSLATFDVERVRARSLSDPWRAAQVTPSWNGGGGGPGPAYHPSSSSSKEGLGPPHSSGGGGGGAAPFTTVTTETYTRNFVGASVASANILKDEHDQLGIFFVLQDLSVRTEGTYRIKLMFADLASPSSTASPSPSSSSGTQGQGQMRLGISEALAETYTEPFVVYTPRRFPGVIEPTVLSRKFAAQGVKIPVRVDRKKRRRKGKAGEGGEGGEGGVDGSGGEEGEGGEGGEGDGDEDIEED</sequence>
<feature type="compositionally biased region" description="Gly residues" evidence="5">
    <location>
        <begin position="626"/>
        <end position="639"/>
    </location>
</feature>
<dbReference type="Proteomes" id="UP000245942">
    <property type="component" value="Unassembled WGS sequence"/>
</dbReference>
<dbReference type="GO" id="GO:0005634">
    <property type="term" value="C:nucleus"/>
    <property type="evidence" value="ECO:0007669"/>
    <property type="project" value="UniProtKB-SubCell"/>
</dbReference>
<dbReference type="STRING" id="1684307.A0A316U8T9"/>
<evidence type="ECO:0000256" key="3">
    <source>
        <dbReference type="ARBA" id="ARBA00023163"/>
    </source>
</evidence>
<name>A0A316U8T9_9BASI</name>
<feature type="region of interest" description="Disordered" evidence="5">
    <location>
        <begin position="201"/>
        <end position="304"/>
    </location>
</feature>
<dbReference type="Pfam" id="PF11754">
    <property type="entry name" value="Velvet"/>
    <property type="match status" value="1"/>
</dbReference>
<organism evidence="7 8">
    <name type="scientific">Pseudomicrostroma glucosiphilum</name>
    <dbReference type="NCBI Taxonomy" id="1684307"/>
    <lineage>
        <taxon>Eukaryota</taxon>
        <taxon>Fungi</taxon>
        <taxon>Dikarya</taxon>
        <taxon>Basidiomycota</taxon>
        <taxon>Ustilaginomycotina</taxon>
        <taxon>Exobasidiomycetes</taxon>
        <taxon>Microstromatales</taxon>
        <taxon>Microstromatales incertae sedis</taxon>
        <taxon>Pseudomicrostroma</taxon>
    </lineage>
</organism>
<keyword evidence="8" id="KW-1185">Reference proteome</keyword>
<evidence type="ECO:0000313" key="8">
    <source>
        <dbReference type="Proteomes" id="UP000245942"/>
    </source>
</evidence>
<feature type="compositionally biased region" description="Polar residues" evidence="5">
    <location>
        <begin position="267"/>
        <end position="277"/>
    </location>
</feature>
<dbReference type="AlphaFoldDB" id="A0A316U8T9"/>
<feature type="compositionally biased region" description="Polar residues" evidence="5">
    <location>
        <begin position="99"/>
        <end position="108"/>
    </location>
</feature>
<dbReference type="InterPro" id="IPR038491">
    <property type="entry name" value="Velvet_dom_sf"/>
</dbReference>
<evidence type="ECO:0000256" key="4">
    <source>
        <dbReference type="ARBA" id="ARBA00023242"/>
    </source>
</evidence>
<protein>
    <recommendedName>
        <fullName evidence="6">Velvet domain-containing protein</fullName>
    </recommendedName>
</protein>
<evidence type="ECO:0000259" key="6">
    <source>
        <dbReference type="PROSITE" id="PS51821"/>
    </source>
</evidence>
<feature type="region of interest" description="Disordered" evidence="5">
    <location>
        <begin position="437"/>
        <end position="488"/>
    </location>
</feature>
<keyword evidence="2" id="KW-0805">Transcription regulation</keyword>
<feature type="compositionally biased region" description="Polar residues" evidence="5">
    <location>
        <begin position="212"/>
        <end position="227"/>
    </location>
</feature>
<dbReference type="PROSITE" id="PS51821">
    <property type="entry name" value="VELVET"/>
    <property type="match status" value="1"/>
</dbReference>
<evidence type="ECO:0000256" key="2">
    <source>
        <dbReference type="ARBA" id="ARBA00023015"/>
    </source>
</evidence>
<dbReference type="InterPro" id="IPR037525">
    <property type="entry name" value="Velvet_dom"/>
</dbReference>
<evidence type="ECO:0000313" key="7">
    <source>
        <dbReference type="EMBL" id="PWN21599.1"/>
    </source>
</evidence>
<feature type="compositionally biased region" description="Low complexity" evidence="5">
    <location>
        <begin position="85"/>
        <end position="98"/>
    </location>
</feature>
<dbReference type="OrthoDB" id="1746739at2759"/>
<dbReference type="PANTHER" id="PTHR33572:SF3">
    <property type="entry name" value="VELVET COMPLEX SUBUNIT B"/>
    <property type="match status" value="1"/>
</dbReference>
<feature type="compositionally biased region" description="Acidic residues" evidence="5">
    <location>
        <begin position="640"/>
        <end position="661"/>
    </location>
</feature>
<feature type="compositionally biased region" description="Low complexity" evidence="5">
    <location>
        <begin position="458"/>
        <end position="476"/>
    </location>
</feature>
<feature type="region of interest" description="Disordered" evidence="5">
    <location>
        <begin position="1"/>
        <end position="138"/>
    </location>
</feature>
<keyword evidence="4" id="KW-0539">Nucleus</keyword>
<keyword evidence="3" id="KW-0804">Transcription</keyword>
<dbReference type="EMBL" id="KZ819325">
    <property type="protein sequence ID" value="PWN21599.1"/>
    <property type="molecule type" value="Genomic_DNA"/>
</dbReference>
<dbReference type="Gene3D" id="2.60.40.3960">
    <property type="entry name" value="Velvet domain"/>
    <property type="match status" value="2"/>
</dbReference>
<feature type="compositionally biased region" description="Low complexity" evidence="5">
    <location>
        <begin position="282"/>
        <end position="298"/>
    </location>
</feature>
<feature type="region of interest" description="Disordered" evidence="5">
    <location>
        <begin position="614"/>
        <end position="661"/>
    </location>
</feature>
<gene>
    <name evidence="7" type="ORF">BCV69DRAFT_298602</name>
</gene>
<feature type="compositionally biased region" description="Low complexity" evidence="5">
    <location>
        <begin position="201"/>
        <end position="211"/>
    </location>
</feature>
<feature type="domain" description="Velvet" evidence="6">
    <location>
        <begin position="316"/>
        <end position="613"/>
    </location>
</feature>
<dbReference type="PANTHER" id="PTHR33572">
    <property type="entry name" value="SPORE DEVELOPMENT REGULATOR VOSA"/>
    <property type="match status" value="1"/>
</dbReference>
<dbReference type="RefSeq" id="XP_025348759.1">
    <property type="nucleotide sequence ID" value="XM_025494233.1"/>
</dbReference>
<proteinExistence type="predicted"/>